<dbReference type="Proteomes" id="UP000641152">
    <property type="component" value="Unassembled WGS sequence"/>
</dbReference>
<dbReference type="InterPro" id="IPR014290">
    <property type="entry name" value="SUF_FeS_clus_asmbl_reg"/>
</dbReference>
<dbReference type="NCBIfam" id="TIGR02944">
    <property type="entry name" value="suf_reg_Xantho"/>
    <property type="match status" value="1"/>
</dbReference>
<dbReference type="SUPFAM" id="SSF46785">
    <property type="entry name" value="Winged helix' DNA-binding domain"/>
    <property type="match status" value="1"/>
</dbReference>
<keyword evidence="2" id="KW-1185">Reference proteome</keyword>
<dbReference type="EMBL" id="JACXST010000002">
    <property type="protein sequence ID" value="MBD9361209.1"/>
    <property type="molecule type" value="Genomic_DNA"/>
</dbReference>
<dbReference type="PANTHER" id="PTHR33221:SF2">
    <property type="entry name" value="TRANSCRIPTIONAL REGULATOR"/>
    <property type="match status" value="1"/>
</dbReference>
<dbReference type="InterPro" id="IPR011991">
    <property type="entry name" value="ArsR-like_HTH"/>
</dbReference>
<organism evidence="1 2">
    <name type="scientific">Methylomonas fluvii</name>
    <dbReference type="NCBI Taxonomy" id="1854564"/>
    <lineage>
        <taxon>Bacteria</taxon>
        <taxon>Pseudomonadati</taxon>
        <taxon>Pseudomonadota</taxon>
        <taxon>Gammaproteobacteria</taxon>
        <taxon>Methylococcales</taxon>
        <taxon>Methylococcaceae</taxon>
        <taxon>Methylomonas</taxon>
    </lineage>
</organism>
<sequence>MLRLSKLTDYATVILSYMARDRSRVHGALEIAEATGIAQPTVSKILKILLKAGVLVSMRGAKGGYALAKDPNRISVATVISALEGPIALTECTVSHKSCDQASGCRIQGNWHLINQKIANALESVTLADLILPFKPPEEVSIPVNQLFR</sequence>
<dbReference type="InterPro" id="IPR000944">
    <property type="entry name" value="Tscrpt_reg_Rrf2"/>
</dbReference>
<dbReference type="InterPro" id="IPR030489">
    <property type="entry name" value="TR_Rrf2-type_CS"/>
</dbReference>
<name>A0ABR9DG22_9GAMM</name>
<dbReference type="InterPro" id="IPR036388">
    <property type="entry name" value="WH-like_DNA-bd_sf"/>
</dbReference>
<dbReference type="NCBIfam" id="TIGR00738">
    <property type="entry name" value="rrf2_super"/>
    <property type="match status" value="1"/>
</dbReference>
<protein>
    <submittedName>
        <fullName evidence="1">SUF system Fe-S cluster assembly regulator</fullName>
    </submittedName>
</protein>
<gene>
    <name evidence="1" type="ORF">EBB_11835</name>
</gene>
<dbReference type="CDD" id="cd00090">
    <property type="entry name" value="HTH_ARSR"/>
    <property type="match status" value="1"/>
</dbReference>
<evidence type="ECO:0000313" key="1">
    <source>
        <dbReference type="EMBL" id="MBD9361209.1"/>
    </source>
</evidence>
<dbReference type="Gene3D" id="1.10.10.10">
    <property type="entry name" value="Winged helix-like DNA-binding domain superfamily/Winged helix DNA-binding domain"/>
    <property type="match status" value="1"/>
</dbReference>
<dbReference type="PANTHER" id="PTHR33221">
    <property type="entry name" value="WINGED HELIX-TURN-HELIX TRANSCRIPTIONAL REGULATOR, RRF2 FAMILY"/>
    <property type="match status" value="1"/>
</dbReference>
<dbReference type="Pfam" id="PF02082">
    <property type="entry name" value="Rrf2"/>
    <property type="match status" value="1"/>
</dbReference>
<comment type="caution">
    <text evidence="1">The sequence shown here is derived from an EMBL/GenBank/DDBJ whole genome shotgun (WGS) entry which is preliminary data.</text>
</comment>
<dbReference type="InterPro" id="IPR036390">
    <property type="entry name" value="WH_DNA-bd_sf"/>
</dbReference>
<proteinExistence type="predicted"/>
<reference evidence="1 2" key="1">
    <citation type="submission" date="2020-09" db="EMBL/GenBank/DDBJ databases">
        <title>Methylomonas albis sp. nov. and Methylomonas fluvii sp. nov.: Two cold-adapted methanotrophs from the River Elbe and an amended description of Methylovulum psychrotolerans strain Eb1.</title>
        <authorList>
            <person name="Bussmann I.K."/>
            <person name="Klings K.-W."/>
            <person name="Warnstedt J."/>
            <person name="Hoppert M."/>
            <person name="Saborowski A."/>
            <person name="Horn F."/>
            <person name="Liebner S."/>
        </authorList>
    </citation>
    <scope>NUCLEOTIDE SEQUENCE [LARGE SCALE GENOMIC DNA]</scope>
    <source>
        <strain evidence="1 2">EbB</strain>
    </source>
</reference>
<accession>A0ABR9DG22</accession>
<dbReference type="PROSITE" id="PS01332">
    <property type="entry name" value="HTH_RRF2_1"/>
    <property type="match status" value="1"/>
</dbReference>
<dbReference type="RefSeq" id="WP_192394052.1">
    <property type="nucleotide sequence ID" value="NZ_CAJHIU010000002.1"/>
</dbReference>
<dbReference type="PROSITE" id="PS51197">
    <property type="entry name" value="HTH_RRF2_2"/>
    <property type="match status" value="1"/>
</dbReference>
<evidence type="ECO:0000313" key="2">
    <source>
        <dbReference type="Proteomes" id="UP000641152"/>
    </source>
</evidence>